<dbReference type="GO" id="GO:0072659">
    <property type="term" value="P:protein localization to plasma membrane"/>
    <property type="evidence" value="ECO:0007669"/>
    <property type="project" value="TreeGrafter"/>
</dbReference>
<evidence type="ECO:0000313" key="6">
    <source>
        <dbReference type="Proteomes" id="UP000527355"/>
    </source>
</evidence>
<dbReference type="PANTHER" id="PTHR13280:SF15">
    <property type="entry name" value="PHOSPHOFURIN ACIDIC CLUSTER SORTING PROTEIN 2"/>
    <property type="match status" value="1"/>
</dbReference>
<evidence type="ECO:0000256" key="1">
    <source>
        <dbReference type="ARBA" id="ARBA00008590"/>
    </source>
</evidence>
<dbReference type="EMBL" id="JABWUV010000017">
    <property type="protein sequence ID" value="KAF6296177.1"/>
    <property type="molecule type" value="Genomic_DNA"/>
</dbReference>
<sequence>MPTTLHRPVPLNFFSTWEVDCSSPSCVPRLCSLTLKKLLIYKELEKELITVVISEKMQEIMLPPSGQVETDLALTFSLQYPHFLKREGNKLQTMMQQRKCNNKGTILVYNSLALGAIDMAEVMQRPLEVASQPIEHKDSAMQASPTAKYRVHYSAGEHENFFSEQEASDDAAQGQELDEDDINVEKPKKQWPVIIRMMSMIRHQYIKEKVGAWLSRAQVSEEDLDPEQEPADHVPAREQPAPPKDSPEAETSALDMLTKKMLLTRRITKTESLIPSTKAKGKHPSHHG</sequence>
<feature type="domain" description="Phosphofurin acidic cluster sorting protein 1/2 N-terminal C2" evidence="4">
    <location>
        <begin position="9"/>
        <end position="126"/>
    </location>
</feature>
<dbReference type="AlphaFoldDB" id="A0A7J7T708"/>
<dbReference type="PANTHER" id="PTHR13280">
    <property type="entry name" value="PHOSPHOFURIN ACIDIC CLUSTER SORTING PROTEIN"/>
    <property type="match status" value="1"/>
</dbReference>
<comment type="caution">
    <text evidence="5">The sequence shown here is derived from an EMBL/GenBank/DDBJ whole genome shotgun (WGS) entry which is preliminary data.</text>
</comment>
<name>A0A7J7T708_MYOMY</name>
<accession>A0A7J7T708</accession>
<dbReference type="InterPro" id="IPR019381">
    <property type="entry name" value="PACS1/2_C"/>
</dbReference>
<feature type="region of interest" description="Disordered" evidence="3">
    <location>
        <begin position="164"/>
        <end position="184"/>
    </location>
</feature>
<evidence type="ECO:0000256" key="2">
    <source>
        <dbReference type="ARBA" id="ARBA00022553"/>
    </source>
</evidence>
<feature type="region of interest" description="Disordered" evidence="3">
    <location>
        <begin position="219"/>
        <end position="254"/>
    </location>
</feature>
<reference evidence="5 6" key="1">
    <citation type="journal article" date="2020" name="Nature">
        <title>Six reference-quality genomes reveal evolution of bat adaptations.</title>
        <authorList>
            <person name="Jebb D."/>
            <person name="Huang Z."/>
            <person name="Pippel M."/>
            <person name="Hughes G.M."/>
            <person name="Lavrichenko K."/>
            <person name="Devanna P."/>
            <person name="Winkler S."/>
            <person name="Jermiin L.S."/>
            <person name="Skirmuntt E.C."/>
            <person name="Katzourakis A."/>
            <person name="Burkitt-Gray L."/>
            <person name="Ray D.A."/>
            <person name="Sullivan K.A.M."/>
            <person name="Roscito J.G."/>
            <person name="Kirilenko B.M."/>
            <person name="Davalos L.M."/>
            <person name="Corthals A.P."/>
            <person name="Power M.L."/>
            <person name="Jones G."/>
            <person name="Ransome R.D."/>
            <person name="Dechmann D.K.N."/>
            <person name="Locatelli A.G."/>
            <person name="Puechmaille S.J."/>
            <person name="Fedrigo O."/>
            <person name="Jarvis E.D."/>
            <person name="Hiller M."/>
            <person name="Vernes S.C."/>
            <person name="Myers E.W."/>
            <person name="Teeling E.C."/>
        </authorList>
    </citation>
    <scope>NUCLEOTIDE SEQUENCE [LARGE SCALE GENOMIC DNA]</scope>
    <source>
        <strain evidence="5">MMyoMyo1</strain>
        <tissue evidence="5">Flight muscle</tissue>
    </source>
</reference>
<keyword evidence="2" id="KW-0597">Phosphoprotein</keyword>
<gene>
    <name evidence="5" type="ORF">mMyoMyo1_009243</name>
</gene>
<dbReference type="Proteomes" id="UP000527355">
    <property type="component" value="Unassembled WGS sequence"/>
</dbReference>
<organism evidence="5 6">
    <name type="scientific">Myotis myotis</name>
    <name type="common">Greater mouse-eared bat</name>
    <name type="synonym">Vespertilio myotis</name>
    <dbReference type="NCBI Taxonomy" id="51298"/>
    <lineage>
        <taxon>Eukaryota</taxon>
        <taxon>Metazoa</taxon>
        <taxon>Chordata</taxon>
        <taxon>Craniata</taxon>
        <taxon>Vertebrata</taxon>
        <taxon>Euteleostomi</taxon>
        <taxon>Mammalia</taxon>
        <taxon>Eutheria</taxon>
        <taxon>Laurasiatheria</taxon>
        <taxon>Chiroptera</taxon>
        <taxon>Yangochiroptera</taxon>
        <taxon>Vespertilionidae</taxon>
        <taxon>Myotis</taxon>
    </lineage>
</organism>
<feature type="compositionally biased region" description="Basic residues" evidence="3">
    <location>
        <begin position="279"/>
        <end position="288"/>
    </location>
</feature>
<evidence type="ECO:0000259" key="4">
    <source>
        <dbReference type="Pfam" id="PF25332"/>
    </source>
</evidence>
<comment type="similarity">
    <text evidence="1">Belongs to the PACS family.</text>
</comment>
<dbReference type="VEuPathDB" id="HostDB:LOC118673573"/>
<evidence type="ECO:0000256" key="3">
    <source>
        <dbReference type="SAM" id="MobiDB-lite"/>
    </source>
</evidence>
<dbReference type="Pfam" id="PF25332">
    <property type="entry name" value="C2_PACS_N"/>
    <property type="match status" value="1"/>
</dbReference>
<feature type="compositionally biased region" description="Acidic residues" evidence="3">
    <location>
        <begin position="220"/>
        <end position="229"/>
    </location>
</feature>
<feature type="region of interest" description="Disordered" evidence="3">
    <location>
        <begin position="267"/>
        <end position="288"/>
    </location>
</feature>
<dbReference type="GO" id="GO:0044325">
    <property type="term" value="F:transmembrane transporter binding"/>
    <property type="evidence" value="ECO:0007669"/>
    <property type="project" value="TreeGrafter"/>
</dbReference>
<keyword evidence="6" id="KW-1185">Reference proteome</keyword>
<evidence type="ECO:0000313" key="5">
    <source>
        <dbReference type="EMBL" id="KAF6296177.1"/>
    </source>
</evidence>
<dbReference type="InterPro" id="IPR057541">
    <property type="entry name" value="PACS1/2_N"/>
</dbReference>
<protein>
    <recommendedName>
        <fullName evidence="4">Phosphofurin acidic cluster sorting protein 1/2 N-terminal C2 domain-containing protein</fullName>
    </recommendedName>
</protein>
<proteinExistence type="inferred from homology"/>